<feature type="domain" description="HTH myb-type" evidence="3">
    <location>
        <begin position="7"/>
        <end position="62"/>
    </location>
</feature>
<feature type="compositionally biased region" description="Polar residues" evidence="1">
    <location>
        <begin position="290"/>
        <end position="299"/>
    </location>
</feature>
<feature type="region of interest" description="Disordered" evidence="1">
    <location>
        <begin position="191"/>
        <end position="237"/>
    </location>
</feature>
<dbReference type="SMART" id="SM00717">
    <property type="entry name" value="SANT"/>
    <property type="match status" value="2"/>
</dbReference>
<dbReference type="Pfam" id="PF13921">
    <property type="entry name" value="Myb_DNA-bind_6"/>
    <property type="match status" value="1"/>
</dbReference>
<dbReference type="PROSITE" id="PS51294">
    <property type="entry name" value="HTH_MYB"/>
    <property type="match status" value="1"/>
</dbReference>
<comment type="caution">
    <text evidence="4">The sequence shown here is derived from an EMBL/GenBank/DDBJ whole genome shotgun (WGS) entry which is preliminary data.</text>
</comment>
<sequence length="409" mass="45945">MSRQGRRRETIKGSWTDAEDKRLTYIVTTASSLNWSNVADEMQGRSAKQCRERWVQNLRPDLEHEPINEMEGNFIMAQVETLGKKWAEIARRLEYDLGRIRSDNNVKNWYNGTVNRLNRAERRRENSALHRYNASLAAAAALSRPSPSFSSPCRSRSPRPMPQQLALAHQRELPLPMTSASDVALVSPTSTGSFYGEHRKQHHLSHAAPIHPSNGPRSYPATSPHGAPGPQLYRRPSVHQLPPLQDALRYSARDREFDLQWPKQEQQQSPPQYQAQPTYYSQRLSERRTSVYTMSGSPQSDRHYVPSLVSDTGSLPSPQESPTHAPASPNAIVAHTLPPLAAMDFEEKAAYGASRSPPTMTRSWSGRSDDLCESRTLPPAVLEPQVMESRSRSSSRGISSFAINHLLNP</sequence>
<protein>
    <submittedName>
        <fullName evidence="4">Uncharacterized protein</fullName>
    </submittedName>
</protein>
<dbReference type="InterPro" id="IPR009057">
    <property type="entry name" value="Homeodomain-like_sf"/>
</dbReference>
<feature type="region of interest" description="Disordered" evidence="1">
    <location>
        <begin position="140"/>
        <end position="164"/>
    </location>
</feature>
<dbReference type="InterPro" id="IPR001005">
    <property type="entry name" value="SANT/Myb"/>
</dbReference>
<feature type="region of interest" description="Disordered" evidence="1">
    <location>
        <begin position="289"/>
        <end position="330"/>
    </location>
</feature>
<dbReference type="SUPFAM" id="SSF46689">
    <property type="entry name" value="Homeodomain-like"/>
    <property type="match status" value="1"/>
</dbReference>
<dbReference type="PANTHER" id="PTHR45614">
    <property type="entry name" value="MYB PROTEIN-RELATED"/>
    <property type="match status" value="1"/>
</dbReference>
<keyword evidence="5" id="KW-1185">Reference proteome</keyword>
<organism evidence="4 5">
    <name type="scientific">Sporothrix epigloea</name>
    <dbReference type="NCBI Taxonomy" id="1892477"/>
    <lineage>
        <taxon>Eukaryota</taxon>
        <taxon>Fungi</taxon>
        <taxon>Dikarya</taxon>
        <taxon>Ascomycota</taxon>
        <taxon>Pezizomycotina</taxon>
        <taxon>Sordariomycetes</taxon>
        <taxon>Sordariomycetidae</taxon>
        <taxon>Ophiostomatales</taxon>
        <taxon>Ophiostomataceae</taxon>
        <taxon>Sporothrix</taxon>
    </lineage>
</organism>
<feature type="compositionally biased region" description="Polar residues" evidence="1">
    <location>
        <begin position="356"/>
        <end position="366"/>
    </location>
</feature>
<feature type="region of interest" description="Disordered" evidence="1">
    <location>
        <begin position="350"/>
        <end position="380"/>
    </location>
</feature>
<evidence type="ECO:0000259" key="2">
    <source>
        <dbReference type="PROSITE" id="PS50090"/>
    </source>
</evidence>
<feature type="compositionally biased region" description="Low complexity" evidence="1">
    <location>
        <begin position="140"/>
        <end position="155"/>
    </location>
</feature>
<gene>
    <name evidence="4" type="ORF">SEPCBS57363_006394</name>
</gene>
<dbReference type="CDD" id="cd00167">
    <property type="entry name" value="SANT"/>
    <property type="match status" value="1"/>
</dbReference>
<dbReference type="PROSITE" id="PS50090">
    <property type="entry name" value="MYB_LIKE"/>
    <property type="match status" value="1"/>
</dbReference>
<dbReference type="InterPro" id="IPR050560">
    <property type="entry name" value="MYB_TF"/>
</dbReference>
<dbReference type="Proteomes" id="UP001642501">
    <property type="component" value="Unassembled WGS sequence"/>
</dbReference>
<evidence type="ECO:0000259" key="3">
    <source>
        <dbReference type="PROSITE" id="PS51294"/>
    </source>
</evidence>
<name>A0ABP0E5E4_9PEZI</name>
<evidence type="ECO:0000313" key="4">
    <source>
        <dbReference type="EMBL" id="CAK7274886.1"/>
    </source>
</evidence>
<dbReference type="PANTHER" id="PTHR45614:SF25">
    <property type="entry name" value="MYB PROTEIN"/>
    <property type="match status" value="1"/>
</dbReference>
<evidence type="ECO:0000313" key="5">
    <source>
        <dbReference type="Proteomes" id="UP001642501"/>
    </source>
</evidence>
<dbReference type="InterPro" id="IPR017930">
    <property type="entry name" value="Myb_dom"/>
</dbReference>
<dbReference type="Gene3D" id="1.10.10.60">
    <property type="entry name" value="Homeodomain-like"/>
    <property type="match status" value="2"/>
</dbReference>
<evidence type="ECO:0000256" key="1">
    <source>
        <dbReference type="SAM" id="MobiDB-lite"/>
    </source>
</evidence>
<accession>A0ABP0E5E4</accession>
<feature type="compositionally biased region" description="Polar residues" evidence="1">
    <location>
        <begin position="309"/>
        <end position="322"/>
    </location>
</feature>
<feature type="domain" description="Myb-like" evidence="2">
    <location>
        <begin position="7"/>
        <end position="58"/>
    </location>
</feature>
<proteinExistence type="predicted"/>
<dbReference type="EMBL" id="CAWUOM010000188">
    <property type="protein sequence ID" value="CAK7274886.1"/>
    <property type="molecule type" value="Genomic_DNA"/>
</dbReference>
<reference evidence="4 5" key="1">
    <citation type="submission" date="2024-01" db="EMBL/GenBank/DDBJ databases">
        <authorList>
            <person name="Allen C."/>
            <person name="Tagirdzhanova G."/>
        </authorList>
    </citation>
    <scope>NUCLEOTIDE SEQUENCE [LARGE SCALE GENOMIC DNA]</scope>
    <source>
        <strain evidence="4 5">CBS 573.63</strain>
    </source>
</reference>